<dbReference type="FunFam" id="3.40.50.300:FF:000221">
    <property type="entry name" value="Multidrug ABC transporter ATP-binding protein"/>
    <property type="match status" value="1"/>
</dbReference>
<reference evidence="10" key="1">
    <citation type="submission" date="2025-08" db="UniProtKB">
        <authorList>
            <consortium name="Ensembl"/>
        </authorList>
    </citation>
    <scope>IDENTIFICATION</scope>
</reference>
<dbReference type="InterPro" id="IPR003593">
    <property type="entry name" value="AAA+_ATPase"/>
</dbReference>
<evidence type="ECO:0000256" key="6">
    <source>
        <dbReference type="ARBA" id="ARBA00022840"/>
    </source>
</evidence>
<dbReference type="Proteomes" id="UP000694408">
    <property type="component" value="Unplaced"/>
</dbReference>
<dbReference type="InterPro" id="IPR027417">
    <property type="entry name" value="P-loop_NTPase"/>
</dbReference>
<dbReference type="SUPFAM" id="SSF52540">
    <property type="entry name" value="P-loop containing nucleoside triphosphate hydrolases"/>
    <property type="match status" value="1"/>
</dbReference>
<evidence type="ECO:0000256" key="1">
    <source>
        <dbReference type="ARBA" id="ARBA00004651"/>
    </source>
</evidence>
<reference evidence="10" key="2">
    <citation type="submission" date="2025-09" db="UniProtKB">
        <authorList>
            <consortium name="Ensembl"/>
        </authorList>
    </citation>
    <scope>IDENTIFICATION</scope>
</reference>
<proteinExistence type="predicted"/>
<evidence type="ECO:0000313" key="10">
    <source>
        <dbReference type="Ensembl" id="ENSJHYP00000000662.1"/>
    </source>
</evidence>
<dbReference type="GO" id="GO:0005886">
    <property type="term" value="C:plasma membrane"/>
    <property type="evidence" value="ECO:0007669"/>
    <property type="project" value="UniProtKB-SubCell"/>
</dbReference>
<dbReference type="PROSITE" id="PS00211">
    <property type="entry name" value="ABC_TRANSPORTER_1"/>
    <property type="match status" value="1"/>
</dbReference>
<dbReference type="InterPro" id="IPR003439">
    <property type="entry name" value="ABC_transporter-like_ATP-bd"/>
</dbReference>
<dbReference type="OMA" id="APIWVRR"/>
<evidence type="ECO:0000259" key="9">
    <source>
        <dbReference type="PROSITE" id="PS50893"/>
    </source>
</evidence>
<dbReference type="AlphaFoldDB" id="A0A8C5I8X8"/>
<evidence type="ECO:0000256" key="3">
    <source>
        <dbReference type="ARBA" id="ARBA00022475"/>
    </source>
</evidence>
<keyword evidence="4" id="KW-0812">Transmembrane</keyword>
<dbReference type="Ensembl" id="ENSJHYT00000000856.1">
    <property type="protein sequence ID" value="ENSJHYP00000000662.1"/>
    <property type="gene ID" value="ENSJHYG00000000620.1"/>
</dbReference>
<dbReference type="SMART" id="SM00382">
    <property type="entry name" value="AAA"/>
    <property type="match status" value="1"/>
</dbReference>
<comment type="subcellular location">
    <subcellularLocation>
        <location evidence="1">Cell membrane</location>
        <topology evidence="1">Multi-pass membrane protein</topology>
    </subcellularLocation>
</comment>
<dbReference type="GO" id="GO:0005524">
    <property type="term" value="F:ATP binding"/>
    <property type="evidence" value="ECO:0007669"/>
    <property type="project" value="UniProtKB-KW"/>
</dbReference>
<feature type="domain" description="ABC transporter" evidence="9">
    <location>
        <begin position="8"/>
        <end position="258"/>
    </location>
</feature>
<evidence type="ECO:0000256" key="4">
    <source>
        <dbReference type="ARBA" id="ARBA00022692"/>
    </source>
</evidence>
<dbReference type="PANTHER" id="PTHR24221:SF276">
    <property type="entry name" value="ABC TRANSPORTER, ATP-BINDING_PERMEASE PROTEIN"/>
    <property type="match status" value="1"/>
</dbReference>
<dbReference type="InterPro" id="IPR017871">
    <property type="entry name" value="ABC_transporter-like_CS"/>
</dbReference>
<dbReference type="InterPro" id="IPR039421">
    <property type="entry name" value="Type_1_exporter"/>
</dbReference>
<sequence>MLIASLILTTMDAVFELLIPYLSGLLITQGVNGLRFGLALDPISIDIPSGKVIGIVGGTGSGKSSFVNLIPRLYDASKGEVIIAGHNIKDYSVQALRNDIGVVLQQNLLFTGTIRSNILWGKPDATDEEIWRALEIAQAADFVRGFKEGLDTPVVQGGKSVSGGQKQRLCIARAIIKNPKILILDDSTSACDMETERKIKEGLFTKLKGTTIFIIAQRISSVKDADEIIVLDNGKEVGRGTHEELLNTCQIYQEIDSRIASGAPASSGS</sequence>
<keyword evidence="11" id="KW-1185">Reference proteome</keyword>
<name>A0A8C5I8X8_JUNHY</name>
<keyword evidence="2" id="KW-0813">Transport</keyword>
<dbReference type="PANTHER" id="PTHR24221">
    <property type="entry name" value="ATP-BINDING CASSETTE SUB-FAMILY B"/>
    <property type="match status" value="1"/>
</dbReference>
<keyword evidence="7" id="KW-1133">Transmembrane helix</keyword>
<organism evidence="10 11">
    <name type="scientific">Junco hyemalis</name>
    <name type="common">Dark-eyed junco</name>
    <dbReference type="NCBI Taxonomy" id="40217"/>
    <lineage>
        <taxon>Eukaryota</taxon>
        <taxon>Metazoa</taxon>
        <taxon>Chordata</taxon>
        <taxon>Craniata</taxon>
        <taxon>Vertebrata</taxon>
        <taxon>Euteleostomi</taxon>
        <taxon>Archelosauria</taxon>
        <taxon>Archosauria</taxon>
        <taxon>Dinosauria</taxon>
        <taxon>Saurischia</taxon>
        <taxon>Theropoda</taxon>
        <taxon>Coelurosauria</taxon>
        <taxon>Aves</taxon>
        <taxon>Neognathae</taxon>
        <taxon>Neoaves</taxon>
        <taxon>Telluraves</taxon>
        <taxon>Australaves</taxon>
        <taxon>Passeriformes</taxon>
        <taxon>Passerellidae</taxon>
        <taxon>Junco</taxon>
    </lineage>
</organism>
<dbReference type="Gene3D" id="3.40.50.300">
    <property type="entry name" value="P-loop containing nucleotide triphosphate hydrolases"/>
    <property type="match status" value="1"/>
</dbReference>
<keyword evidence="3" id="KW-1003">Cell membrane</keyword>
<dbReference type="PROSITE" id="PS50893">
    <property type="entry name" value="ABC_TRANSPORTER_2"/>
    <property type="match status" value="1"/>
</dbReference>
<evidence type="ECO:0000313" key="11">
    <source>
        <dbReference type="Proteomes" id="UP000694408"/>
    </source>
</evidence>
<protein>
    <recommendedName>
        <fullName evidence="9">ABC transporter domain-containing protein</fullName>
    </recommendedName>
</protein>
<evidence type="ECO:0000256" key="8">
    <source>
        <dbReference type="ARBA" id="ARBA00023136"/>
    </source>
</evidence>
<evidence type="ECO:0000256" key="2">
    <source>
        <dbReference type="ARBA" id="ARBA00022448"/>
    </source>
</evidence>
<evidence type="ECO:0000256" key="5">
    <source>
        <dbReference type="ARBA" id="ARBA00022741"/>
    </source>
</evidence>
<accession>A0A8C5I8X8</accession>
<keyword evidence="5" id="KW-0547">Nucleotide-binding</keyword>
<dbReference type="GO" id="GO:0016887">
    <property type="term" value="F:ATP hydrolysis activity"/>
    <property type="evidence" value="ECO:0007669"/>
    <property type="project" value="InterPro"/>
</dbReference>
<keyword evidence="6" id="KW-0067">ATP-binding</keyword>
<evidence type="ECO:0000256" key="7">
    <source>
        <dbReference type="ARBA" id="ARBA00022989"/>
    </source>
</evidence>
<keyword evidence="8" id="KW-0472">Membrane</keyword>
<dbReference type="Pfam" id="PF00005">
    <property type="entry name" value="ABC_tran"/>
    <property type="match status" value="1"/>
</dbReference>
<dbReference type="GO" id="GO:0042626">
    <property type="term" value="F:ATPase-coupled transmembrane transporter activity"/>
    <property type="evidence" value="ECO:0007669"/>
    <property type="project" value="TreeGrafter"/>
</dbReference>